<evidence type="ECO:0000313" key="4">
    <source>
        <dbReference type="Proteomes" id="UP000325113"/>
    </source>
</evidence>
<dbReference type="PANTHER" id="PTHR11096">
    <property type="entry name" value="RNA 3' TERMINAL PHOSPHATE CYCLASE"/>
    <property type="match status" value="1"/>
</dbReference>
<dbReference type="PANTHER" id="PTHR11096:SF0">
    <property type="entry name" value="RNA 3'-TERMINAL PHOSPHATE CYCLASE"/>
    <property type="match status" value="1"/>
</dbReference>
<organism evidence="3 4">
    <name type="scientific">Cafeteria roenbergensis</name>
    <name type="common">Marine flagellate</name>
    <dbReference type="NCBI Taxonomy" id="33653"/>
    <lineage>
        <taxon>Eukaryota</taxon>
        <taxon>Sar</taxon>
        <taxon>Stramenopiles</taxon>
        <taxon>Bigyra</taxon>
        <taxon>Opalozoa</taxon>
        <taxon>Bicosoecida</taxon>
        <taxon>Cafeteriaceae</taxon>
        <taxon>Cafeteria</taxon>
    </lineage>
</organism>
<proteinExistence type="predicted"/>
<dbReference type="Gene3D" id="3.65.10.20">
    <property type="entry name" value="RNA 3'-terminal phosphate cyclase domain"/>
    <property type="match status" value="1"/>
</dbReference>
<dbReference type="PROSITE" id="PS01287">
    <property type="entry name" value="RTC"/>
    <property type="match status" value="1"/>
</dbReference>
<dbReference type="GO" id="GO:0006396">
    <property type="term" value="P:RNA processing"/>
    <property type="evidence" value="ECO:0007669"/>
    <property type="project" value="InterPro"/>
</dbReference>
<gene>
    <name evidence="3" type="ORF">FNF31_04723</name>
</gene>
<dbReference type="Pfam" id="PF01137">
    <property type="entry name" value="RTC"/>
    <property type="match status" value="1"/>
</dbReference>
<dbReference type="AlphaFoldDB" id="A0A5A8D4X6"/>
<accession>A0A5A8D4X6</accession>
<dbReference type="EMBL" id="VLTM01000051">
    <property type="protein sequence ID" value="KAA0159647.1"/>
    <property type="molecule type" value="Genomic_DNA"/>
</dbReference>
<feature type="compositionally biased region" description="Basic residues" evidence="1">
    <location>
        <begin position="112"/>
        <end position="126"/>
    </location>
</feature>
<feature type="domain" description="RNA 3'-terminal phosphate cyclase" evidence="2">
    <location>
        <begin position="2"/>
        <end position="277"/>
    </location>
</feature>
<sequence length="313" mass="31252">MGVRAAAVPSRRGFFPKGGGRLDLVCHPMPAGERVRPLLLEERGEVAEQLVRVVFAGAAAEAGAAAVGVAAATALGFPGEAMEVFTSAAAAAGASAGRSGGGDRRSRDKGRNGRGGRGGRRGRGGHGRFMAETAAEAEGSGAAAAAGSGSAASKHRASESVAEGAGGSAGMRWRCELIGPEPAACSGVSVLVGAMTDNGCVLTRSAPIGGREDPVKAGRGLARELFAELAHGGCVDEHALDQLIIWMALADGESRVRCGPPSLHTTTAADIARVFLPTVEITFEPIAEGKHGHVAVVKGAGLSPGSVASARAP</sequence>
<evidence type="ECO:0000313" key="3">
    <source>
        <dbReference type="EMBL" id="KAA0159647.1"/>
    </source>
</evidence>
<dbReference type="InterPro" id="IPR037136">
    <property type="entry name" value="RNA3'_phos_cyclase_dom_sf"/>
</dbReference>
<dbReference type="GO" id="GO:0003963">
    <property type="term" value="F:RNA-3'-phosphate cyclase activity"/>
    <property type="evidence" value="ECO:0007669"/>
    <property type="project" value="TreeGrafter"/>
</dbReference>
<reference evidence="3 4" key="1">
    <citation type="submission" date="2019-07" db="EMBL/GenBank/DDBJ databases">
        <title>Genomes of Cafeteria roenbergensis.</title>
        <authorList>
            <person name="Fischer M.G."/>
            <person name="Hackl T."/>
            <person name="Roman M."/>
        </authorList>
    </citation>
    <scope>NUCLEOTIDE SEQUENCE [LARGE SCALE GENOMIC DNA]</scope>
    <source>
        <strain evidence="3 4">Cflag</strain>
    </source>
</reference>
<dbReference type="InterPro" id="IPR000228">
    <property type="entry name" value="RNA3'_term_phos_cyc"/>
</dbReference>
<name>A0A5A8D4X6_CAFRO</name>
<dbReference type="InterPro" id="IPR023797">
    <property type="entry name" value="RNA3'_phos_cyclase_dom"/>
</dbReference>
<dbReference type="GO" id="GO:0005634">
    <property type="term" value="C:nucleus"/>
    <property type="evidence" value="ECO:0007669"/>
    <property type="project" value="TreeGrafter"/>
</dbReference>
<comment type="caution">
    <text evidence="3">The sequence shown here is derived from an EMBL/GenBank/DDBJ whole genome shotgun (WGS) entry which is preliminary data.</text>
</comment>
<dbReference type="Proteomes" id="UP000325113">
    <property type="component" value="Unassembled WGS sequence"/>
</dbReference>
<evidence type="ECO:0000259" key="2">
    <source>
        <dbReference type="Pfam" id="PF01137"/>
    </source>
</evidence>
<feature type="region of interest" description="Disordered" evidence="1">
    <location>
        <begin position="93"/>
        <end position="127"/>
    </location>
</feature>
<protein>
    <recommendedName>
        <fullName evidence="2">RNA 3'-terminal phosphate cyclase domain-containing protein</fullName>
    </recommendedName>
</protein>
<feature type="compositionally biased region" description="Basic and acidic residues" evidence="1">
    <location>
        <begin position="101"/>
        <end position="111"/>
    </location>
</feature>
<dbReference type="InterPro" id="IPR020719">
    <property type="entry name" value="RNA3'_term_phos_cycl-like_CS"/>
</dbReference>
<evidence type="ECO:0000256" key="1">
    <source>
        <dbReference type="SAM" id="MobiDB-lite"/>
    </source>
</evidence>